<feature type="transmembrane region" description="Helical" evidence="11">
    <location>
        <begin position="110"/>
        <end position="133"/>
    </location>
</feature>
<feature type="transmembrane region" description="Helical" evidence="11">
    <location>
        <begin position="43"/>
        <end position="60"/>
    </location>
</feature>
<dbReference type="PROSITE" id="PS00950">
    <property type="entry name" value="BACTERIAL_OPSIN_1"/>
    <property type="match status" value="1"/>
</dbReference>
<dbReference type="SMART" id="SM01021">
    <property type="entry name" value="Bac_rhodopsin"/>
    <property type="match status" value="1"/>
</dbReference>
<evidence type="ECO:0000256" key="1">
    <source>
        <dbReference type="ARBA" id="ARBA00004141"/>
    </source>
</evidence>
<evidence type="ECO:0000256" key="7">
    <source>
        <dbReference type="ARBA" id="ARBA00022989"/>
    </source>
</evidence>
<feature type="transmembrane region" description="Helical" evidence="11">
    <location>
        <begin position="7"/>
        <end position="23"/>
    </location>
</feature>
<name>A0A6C0BIP1_9ZZZZ</name>
<dbReference type="AlphaFoldDB" id="A0A6C0BIP1"/>
<dbReference type="GO" id="GO:0005216">
    <property type="term" value="F:monoatomic ion channel activity"/>
    <property type="evidence" value="ECO:0007669"/>
    <property type="project" value="InterPro"/>
</dbReference>
<keyword evidence="5 11" id="KW-0812">Transmembrane</keyword>
<dbReference type="GO" id="GO:0016020">
    <property type="term" value="C:membrane"/>
    <property type="evidence" value="ECO:0007669"/>
    <property type="project" value="UniProtKB-SubCell"/>
</dbReference>
<organism evidence="12">
    <name type="scientific">viral metagenome</name>
    <dbReference type="NCBI Taxonomy" id="1070528"/>
    <lineage>
        <taxon>unclassified sequences</taxon>
        <taxon>metagenomes</taxon>
        <taxon>organismal metagenomes</taxon>
    </lineage>
</organism>
<dbReference type="Pfam" id="PF01036">
    <property type="entry name" value="Bac_rhodopsin"/>
    <property type="match status" value="1"/>
</dbReference>
<evidence type="ECO:0000256" key="5">
    <source>
        <dbReference type="ARBA" id="ARBA00022692"/>
    </source>
</evidence>
<evidence type="ECO:0000256" key="6">
    <source>
        <dbReference type="ARBA" id="ARBA00022925"/>
    </source>
</evidence>
<feature type="transmembrane region" description="Helical" evidence="11">
    <location>
        <begin position="194"/>
        <end position="214"/>
    </location>
</feature>
<evidence type="ECO:0000256" key="11">
    <source>
        <dbReference type="SAM" id="Phobius"/>
    </source>
</evidence>
<keyword evidence="10" id="KW-0675">Receptor</keyword>
<evidence type="ECO:0000256" key="8">
    <source>
        <dbReference type="ARBA" id="ARBA00022991"/>
    </source>
</evidence>
<dbReference type="InterPro" id="IPR001425">
    <property type="entry name" value="Arc/bac/fun_rhodopsins"/>
</dbReference>
<evidence type="ECO:0000256" key="2">
    <source>
        <dbReference type="ARBA" id="ARBA00008130"/>
    </source>
</evidence>
<dbReference type="SUPFAM" id="SSF81321">
    <property type="entry name" value="Family A G protein-coupled receptor-like"/>
    <property type="match status" value="1"/>
</dbReference>
<keyword evidence="4" id="KW-0716">Sensory transduction</keyword>
<dbReference type="GO" id="GO:0009881">
    <property type="term" value="F:photoreceptor activity"/>
    <property type="evidence" value="ECO:0007669"/>
    <property type="project" value="UniProtKB-KW"/>
</dbReference>
<proteinExistence type="inferred from homology"/>
<comment type="similarity">
    <text evidence="2">Belongs to the archaeal/bacterial/fungal opsin family.</text>
</comment>
<dbReference type="Gene3D" id="1.20.1070.10">
    <property type="entry name" value="Rhodopsin 7-helix transmembrane proteins"/>
    <property type="match status" value="1"/>
</dbReference>
<sequence length="218" mass="25218">MIYSTGIISLIVQIIIGIIDYLALHIEVDSKDELLKDLLQVEIWVQIIEFIFYILLIFYFSKISRNITPLRYIDWAITTPLMLITLSAFLNHNGSTSNRLTDFLSNHKGSMIKIVLLNAAMLFFGLVGEFGYLNPYLSTTLGFIPFTLNFKYIKDTFLPSGDKFKNGLFYWFVFFWALYGVCAVMNYTNKNAGYNILDIFAKNFFGLFLAYTVWTKTK</sequence>
<dbReference type="EMBL" id="MN739161">
    <property type="protein sequence ID" value="QHS91429.1"/>
    <property type="molecule type" value="Genomic_DNA"/>
</dbReference>
<comment type="subcellular location">
    <subcellularLocation>
        <location evidence="1">Membrane</location>
        <topology evidence="1">Multi-pass membrane protein</topology>
    </subcellularLocation>
</comment>
<reference evidence="12" key="1">
    <citation type="journal article" date="2020" name="Nature">
        <title>Giant virus diversity and host interactions through global metagenomics.</title>
        <authorList>
            <person name="Schulz F."/>
            <person name="Roux S."/>
            <person name="Paez-Espino D."/>
            <person name="Jungbluth S."/>
            <person name="Walsh D.A."/>
            <person name="Denef V.J."/>
            <person name="McMahon K.D."/>
            <person name="Konstantinidis K.T."/>
            <person name="Eloe-Fadrosh E.A."/>
            <person name="Kyrpides N.C."/>
            <person name="Woyke T."/>
        </authorList>
    </citation>
    <scope>NUCLEOTIDE SEQUENCE</scope>
    <source>
        <strain evidence="12">GVMAG-M-3300013004-44</strain>
    </source>
</reference>
<dbReference type="InterPro" id="IPR018229">
    <property type="entry name" value="Rhodopsin_retinal_BS"/>
</dbReference>
<evidence type="ECO:0000256" key="4">
    <source>
        <dbReference type="ARBA" id="ARBA00022606"/>
    </source>
</evidence>
<keyword evidence="7 11" id="KW-1133">Transmembrane helix</keyword>
<evidence type="ECO:0000256" key="3">
    <source>
        <dbReference type="ARBA" id="ARBA00022543"/>
    </source>
</evidence>
<protein>
    <submittedName>
        <fullName evidence="12">Uncharacterized protein</fullName>
    </submittedName>
</protein>
<evidence type="ECO:0000313" key="12">
    <source>
        <dbReference type="EMBL" id="QHS91429.1"/>
    </source>
</evidence>
<evidence type="ECO:0000256" key="10">
    <source>
        <dbReference type="ARBA" id="ARBA00023170"/>
    </source>
</evidence>
<keyword evidence="3" id="KW-0600">Photoreceptor protein</keyword>
<dbReference type="GO" id="GO:0007602">
    <property type="term" value="P:phototransduction"/>
    <property type="evidence" value="ECO:0007669"/>
    <property type="project" value="UniProtKB-KW"/>
</dbReference>
<keyword evidence="8" id="KW-0157">Chromophore</keyword>
<keyword evidence="9 11" id="KW-0472">Membrane</keyword>
<feature type="transmembrane region" description="Helical" evidence="11">
    <location>
        <begin position="168"/>
        <end position="188"/>
    </location>
</feature>
<accession>A0A6C0BIP1</accession>
<keyword evidence="6" id="KW-0681">Retinal protein</keyword>
<evidence type="ECO:0000256" key="9">
    <source>
        <dbReference type="ARBA" id="ARBA00023136"/>
    </source>
</evidence>